<evidence type="ECO:0000313" key="2">
    <source>
        <dbReference type="Proteomes" id="UP000077245"/>
    </source>
</evidence>
<dbReference type="PATRIC" id="fig|49547.3.peg.166"/>
<gene>
    <name evidence="1" type="ORF">MBCUR_01570</name>
</gene>
<reference evidence="1 2" key="1">
    <citation type="submission" date="2016-04" db="EMBL/GenBank/DDBJ databases">
        <title>Genome sequence of Methanobrevibacter curvatus DSM 11111.</title>
        <authorList>
            <person name="Poehlein A."/>
            <person name="Seedorf H."/>
            <person name="Daniel R."/>
        </authorList>
    </citation>
    <scope>NUCLEOTIDE SEQUENCE [LARGE SCALE GENOMIC DNA]</scope>
    <source>
        <strain evidence="1 2">DSM 11111</strain>
    </source>
</reference>
<sequence>MDVLMKMIIAEEYINSTCVFDVNHDCPQSDNDHLFDRHCPQRFTSSCWRK</sequence>
<protein>
    <submittedName>
        <fullName evidence="1">Uncharacterized protein</fullName>
    </submittedName>
</protein>
<evidence type="ECO:0000313" key="1">
    <source>
        <dbReference type="EMBL" id="KZX15981.1"/>
    </source>
</evidence>
<organism evidence="1 2">
    <name type="scientific">Methanobrevibacter curvatus</name>
    <dbReference type="NCBI Taxonomy" id="49547"/>
    <lineage>
        <taxon>Archaea</taxon>
        <taxon>Methanobacteriati</taxon>
        <taxon>Methanobacteriota</taxon>
        <taxon>Methanomada group</taxon>
        <taxon>Methanobacteria</taxon>
        <taxon>Methanobacteriales</taxon>
        <taxon>Methanobacteriaceae</taxon>
        <taxon>Methanobrevibacter</taxon>
    </lineage>
</organism>
<accession>A0A166DV28</accession>
<comment type="caution">
    <text evidence="1">The sequence shown here is derived from an EMBL/GenBank/DDBJ whole genome shotgun (WGS) entry which is preliminary data.</text>
</comment>
<name>A0A166DV28_9EURY</name>
<proteinExistence type="predicted"/>
<dbReference type="EMBL" id="LWMV01000021">
    <property type="protein sequence ID" value="KZX15981.1"/>
    <property type="molecule type" value="Genomic_DNA"/>
</dbReference>
<keyword evidence="2" id="KW-1185">Reference proteome</keyword>
<dbReference type="AlphaFoldDB" id="A0A166DV28"/>
<dbReference type="STRING" id="49547.MBCUR_01570"/>
<dbReference type="Proteomes" id="UP000077245">
    <property type="component" value="Unassembled WGS sequence"/>
</dbReference>